<accession>A0A2A9ECN4</accession>
<dbReference type="InterPro" id="IPR000424">
    <property type="entry name" value="Primosome_PriB/ssb"/>
</dbReference>
<dbReference type="PROSITE" id="PS50935">
    <property type="entry name" value="SSB"/>
    <property type="match status" value="1"/>
</dbReference>
<comment type="caution">
    <text evidence="4">The sequence shown here is derived from an EMBL/GenBank/DDBJ whole genome shotgun (WGS) entry which is preliminary data.</text>
</comment>
<keyword evidence="5" id="KW-1185">Reference proteome</keyword>
<proteinExistence type="predicted"/>
<organism evidence="4 5">
    <name type="scientific">Flavimobilis soli</name>
    <dbReference type="NCBI Taxonomy" id="442709"/>
    <lineage>
        <taxon>Bacteria</taxon>
        <taxon>Bacillati</taxon>
        <taxon>Actinomycetota</taxon>
        <taxon>Actinomycetes</taxon>
        <taxon>Micrococcales</taxon>
        <taxon>Jonesiaceae</taxon>
        <taxon>Flavimobilis</taxon>
    </lineage>
</organism>
<sequence length="178" mass="19216">MSSTITVRGWVGNKPTLTRTANDRVFTTVRVASTHRYRDSRNEWVDGDTQWFSAVFWDDAAENVARSVRQGEPVVLTGRLVLERWDSEEGPRSSLGVRGATLGHDLTRGIAQFTRCVRTAGAGFEPAPPGDRAADPFATPETPDVSEQDAPPADVDEAALDASAEVGEELGAYEPATA</sequence>
<keyword evidence="1 2" id="KW-0238">DNA-binding</keyword>
<dbReference type="SUPFAM" id="SSF50249">
    <property type="entry name" value="Nucleic acid-binding proteins"/>
    <property type="match status" value="1"/>
</dbReference>
<evidence type="ECO:0000256" key="1">
    <source>
        <dbReference type="ARBA" id="ARBA00023125"/>
    </source>
</evidence>
<name>A0A2A9ECN4_9MICO</name>
<dbReference type="AlphaFoldDB" id="A0A2A9ECN4"/>
<dbReference type="RefSeq" id="WP_098457270.1">
    <property type="nucleotide sequence ID" value="NZ_PDJH01000001.1"/>
</dbReference>
<gene>
    <name evidence="4" type="ORF">ATL41_0749</name>
</gene>
<reference evidence="4 5" key="1">
    <citation type="submission" date="2017-10" db="EMBL/GenBank/DDBJ databases">
        <title>Sequencing the genomes of 1000 actinobacteria strains.</title>
        <authorList>
            <person name="Klenk H.-P."/>
        </authorList>
    </citation>
    <scope>NUCLEOTIDE SEQUENCE [LARGE SCALE GENOMIC DNA]</scope>
    <source>
        <strain evidence="4 5">DSM 21574</strain>
    </source>
</reference>
<dbReference type="Proteomes" id="UP000221394">
    <property type="component" value="Unassembled WGS sequence"/>
</dbReference>
<dbReference type="Gene3D" id="2.40.50.140">
    <property type="entry name" value="Nucleic acid-binding proteins"/>
    <property type="match status" value="1"/>
</dbReference>
<dbReference type="InterPro" id="IPR012340">
    <property type="entry name" value="NA-bd_OB-fold"/>
</dbReference>
<evidence type="ECO:0000313" key="5">
    <source>
        <dbReference type="Proteomes" id="UP000221394"/>
    </source>
</evidence>
<dbReference type="GO" id="GO:0003697">
    <property type="term" value="F:single-stranded DNA binding"/>
    <property type="evidence" value="ECO:0007669"/>
    <property type="project" value="InterPro"/>
</dbReference>
<dbReference type="CDD" id="cd04496">
    <property type="entry name" value="SSB_OBF"/>
    <property type="match status" value="1"/>
</dbReference>
<dbReference type="EMBL" id="PDJH01000001">
    <property type="protein sequence ID" value="PFG36045.1"/>
    <property type="molecule type" value="Genomic_DNA"/>
</dbReference>
<dbReference type="OrthoDB" id="4427276at2"/>
<protein>
    <submittedName>
        <fullName evidence="4">Single-strand DNA-binding protein</fullName>
    </submittedName>
</protein>
<evidence type="ECO:0000256" key="3">
    <source>
        <dbReference type="SAM" id="MobiDB-lite"/>
    </source>
</evidence>
<evidence type="ECO:0000313" key="4">
    <source>
        <dbReference type="EMBL" id="PFG36045.1"/>
    </source>
</evidence>
<evidence type="ECO:0000256" key="2">
    <source>
        <dbReference type="PROSITE-ProRule" id="PRU00252"/>
    </source>
</evidence>
<dbReference type="Pfam" id="PF00436">
    <property type="entry name" value="SSB"/>
    <property type="match status" value="1"/>
</dbReference>
<feature type="region of interest" description="Disordered" evidence="3">
    <location>
        <begin position="121"/>
        <end position="178"/>
    </location>
</feature>